<proteinExistence type="inferred from homology"/>
<dbReference type="Gene3D" id="1.20.120.610">
    <property type="entry name" value="lithium bound rotor ring of v- atpase"/>
    <property type="match status" value="1"/>
</dbReference>
<organism evidence="15">
    <name type="scientific">Desulfofervidus auxilii</name>
    <dbReference type="NCBI Taxonomy" id="1621989"/>
    <lineage>
        <taxon>Bacteria</taxon>
        <taxon>Pseudomonadati</taxon>
        <taxon>Thermodesulfobacteriota</taxon>
        <taxon>Candidatus Desulfofervidia</taxon>
        <taxon>Candidatus Desulfofervidales</taxon>
        <taxon>Candidatus Desulfofervidaceae</taxon>
        <taxon>Candidatus Desulfofervidus</taxon>
    </lineage>
</organism>
<comment type="similarity">
    <text evidence="2 12">Belongs to the ATPase C chain family.</text>
</comment>
<dbReference type="Proteomes" id="UP000885738">
    <property type="component" value="Unassembled WGS sequence"/>
</dbReference>
<dbReference type="GO" id="GO:0005886">
    <property type="term" value="C:plasma membrane"/>
    <property type="evidence" value="ECO:0007669"/>
    <property type="project" value="UniProtKB-SubCell"/>
</dbReference>
<sequence>MSRNTRAVVLTAMFVLMLSSLAFAQEQVSAVGLKFFITTVFVAGFGIAIAAFGGSLGQGWSIQKSVEGIARNPEASGKITVTMLIGVAMIESLVIYTLVIELILLYAYPMAKPLAKFVGLEVG</sequence>
<feature type="transmembrane region" description="Helical" evidence="12">
    <location>
        <begin position="34"/>
        <end position="60"/>
    </location>
</feature>
<name>A0A7C2A822_DESA2</name>
<keyword evidence="8 12" id="KW-0406">Ion transport</keyword>
<evidence type="ECO:0000256" key="9">
    <source>
        <dbReference type="ARBA" id="ARBA00023121"/>
    </source>
</evidence>
<dbReference type="InterPro" id="IPR035921">
    <property type="entry name" value="F/V-ATP_Csub_sf"/>
</dbReference>
<dbReference type="HAMAP" id="MF_01396">
    <property type="entry name" value="ATP_synth_c_bact"/>
    <property type="match status" value="1"/>
</dbReference>
<evidence type="ECO:0000256" key="7">
    <source>
        <dbReference type="ARBA" id="ARBA00022989"/>
    </source>
</evidence>
<keyword evidence="10 12" id="KW-0472">Membrane</keyword>
<keyword evidence="9 12" id="KW-0446">Lipid-binding</keyword>
<dbReference type="GO" id="GO:0046933">
    <property type="term" value="F:proton-transporting ATP synthase activity, rotational mechanism"/>
    <property type="evidence" value="ECO:0007669"/>
    <property type="project" value="UniProtKB-UniRule"/>
</dbReference>
<gene>
    <name evidence="12 15" type="primary">atpE</name>
    <name evidence="15" type="ORF">ENI35_02300</name>
</gene>
<comment type="function">
    <text evidence="12">Key component of the F(0) channel; it plays a direct role in translocation across the membrane. A homomeric c-ring of between 10-14 subunits forms the central stalk rotor element with the F(1) delta and epsilon subunits.</text>
</comment>
<feature type="site" description="Reversibly protonated during proton transport" evidence="12">
    <location>
        <position position="91"/>
    </location>
</feature>
<keyword evidence="12" id="KW-1003">Cell membrane</keyword>
<comment type="subcellular location">
    <subcellularLocation>
        <location evidence="12">Cell membrane</location>
        <topology evidence="12">Multi-pass membrane protein</topology>
    </subcellularLocation>
    <subcellularLocation>
        <location evidence="1">Membrane</location>
        <topology evidence="1">Multi-pass membrane protein</topology>
    </subcellularLocation>
</comment>
<dbReference type="PRINTS" id="PR00124">
    <property type="entry name" value="ATPASEC"/>
</dbReference>
<dbReference type="InterPro" id="IPR002379">
    <property type="entry name" value="ATPase_proteolipid_c-like_dom"/>
</dbReference>
<keyword evidence="13" id="KW-0732">Signal</keyword>
<dbReference type="AlphaFoldDB" id="A0A7C2A822"/>
<dbReference type="Pfam" id="PF00137">
    <property type="entry name" value="ATP-synt_C"/>
    <property type="match status" value="1"/>
</dbReference>
<feature type="transmembrane region" description="Helical" evidence="12">
    <location>
        <begin position="81"/>
        <end position="108"/>
    </location>
</feature>
<dbReference type="InterPro" id="IPR000454">
    <property type="entry name" value="ATP_synth_F0_csu"/>
</dbReference>
<dbReference type="GO" id="GO:0045259">
    <property type="term" value="C:proton-transporting ATP synthase complex"/>
    <property type="evidence" value="ECO:0007669"/>
    <property type="project" value="UniProtKB-KW"/>
</dbReference>
<dbReference type="GO" id="GO:0033177">
    <property type="term" value="C:proton-transporting two-sector ATPase complex, proton-transporting domain"/>
    <property type="evidence" value="ECO:0007669"/>
    <property type="project" value="InterPro"/>
</dbReference>
<dbReference type="EMBL" id="DRIH01000073">
    <property type="protein sequence ID" value="HEC67635.1"/>
    <property type="molecule type" value="Genomic_DNA"/>
</dbReference>
<reference evidence="15" key="1">
    <citation type="journal article" date="2020" name="mSystems">
        <title>Genome- and Community-Level Interaction Insights into Carbon Utilization and Element Cycling Functions of Hydrothermarchaeota in Hydrothermal Sediment.</title>
        <authorList>
            <person name="Zhou Z."/>
            <person name="Liu Y."/>
            <person name="Xu W."/>
            <person name="Pan J."/>
            <person name="Luo Z.H."/>
            <person name="Li M."/>
        </authorList>
    </citation>
    <scope>NUCLEOTIDE SEQUENCE [LARGE SCALE GENOMIC DNA]</scope>
    <source>
        <strain evidence="15">HyVt-389</strain>
    </source>
</reference>
<accession>A0A7C2A822</accession>
<evidence type="ECO:0000256" key="11">
    <source>
        <dbReference type="ARBA" id="ARBA00023310"/>
    </source>
</evidence>
<dbReference type="PROSITE" id="PS00605">
    <property type="entry name" value="ATPASE_C"/>
    <property type="match status" value="1"/>
</dbReference>
<feature type="domain" description="V-ATPase proteolipid subunit C-like" evidence="14">
    <location>
        <begin position="41"/>
        <end position="104"/>
    </location>
</feature>
<dbReference type="InterPro" id="IPR020537">
    <property type="entry name" value="ATP_synth_F0_csu_DDCD_BS"/>
</dbReference>
<keyword evidence="11 12" id="KW-0066">ATP synthesis</keyword>
<keyword evidence="6 12" id="KW-0375">Hydrogen ion transport</keyword>
<feature type="chain" id="PRO_5028010396" description="ATP synthase subunit c" evidence="13">
    <location>
        <begin position="25"/>
        <end position="123"/>
    </location>
</feature>
<dbReference type="NCBIfam" id="TIGR01260">
    <property type="entry name" value="ATP_synt_c"/>
    <property type="match status" value="1"/>
</dbReference>
<evidence type="ECO:0000256" key="2">
    <source>
        <dbReference type="ARBA" id="ARBA00006704"/>
    </source>
</evidence>
<feature type="signal peptide" evidence="13">
    <location>
        <begin position="1"/>
        <end position="24"/>
    </location>
</feature>
<evidence type="ECO:0000259" key="14">
    <source>
        <dbReference type="Pfam" id="PF00137"/>
    </source>
</evidence>
<evidence type="ECO:0000313" key="15">
    <source>
        <dbReference type="EMBL" id="HEC67635.1"/>
    </source>
</evidence>
<comment type="caution">
    <text evidence="15">The sequence shown here is derived from an EMBL/GenBank/DDBJ whole genome shotgun (WGS) entry which is preliminary data.</text>
</comment>
<evidence type="ECO:0000256" key="3">
    <source>
        <dbReference type="ARBA" id="ARBA00022448"/>
    </source>
</evidence>
<keyword evidence="5 12" id="KW-0812">Transmembrane</keyword>
<comment type="function">
    <text evidence="12">F(1)F(0) ATP synthase produces ATP from ADP in the presence of a proton or sodium gradient. F-type ATPases consist of two structural domains, F(1) containing the extramembraneous catalytic core and F(0) containing the membrane proton channel, linked together by a central stalk and a peripheral stalk. During catalysis, ATP synthesis in the catalytic domain of F(1) is coupled via a rotary mechanism of the central stalk subunits to proton translocation.</text>
</comment>
<evidence type="ECO:0000256" key="1">
    <source>
        <dbReference type="ARBA" id="ARBA00004141"/>
    </source>
</evidence>
<evidence type="ECO:0000256" key="8">
    <source>
        <dbReference type="ARBA" id="ARBA00023065"/>
    </source>
</evidence>
<keyword evidence="3 12" id="KW-0813">Transport</keyword>
<keyword evidence="4 12" id="KW-0138">CF(0)</keyword>
<dbReference type="SUPFAM" id="SSF81333">
    <property type="entry name" value="F1F0 ATP synthase subunit C"/>
    <property type="match status" value="1"/>
</dbReference>
<dbReference type="InterPro" id="IPR005953">
    <property type="entry name" value="ATP_synth_csu_bac/chlpt"/>
</dbReference>
<evidence type="ECO:0000256" key="6">
    <source>
        <dbReference type="ARBA" id="ARBA00022781"/>
    </source>
</evidence>
<evidence type="ECO:0000256" key="13">
    <source>
        <dbReference type="SAM" id="SignalP"/>
    </source>
</evidence>
<evidence type="ECO:0000256" key="4">
    <source>
        <dbReference type="ARBA" id="ARBA00022547"/>
    </source>
</evidence>
<keyword evidence="7 12" id="KW-1133">Transmembrane helix</keyword>
<evidence type="ECO:0000256" key="10">
    <source>
        <dbReference type="ARBA" id="ARBA00023136"/>
    </source>
</evidence>
<evidence type="ECO:0000256" key="5">
    <source>
        <dbReference type="ARBA" id="ARBA00022692"/>
    </source>
</evidence>
<protein>
    <recommendedName>
        <fullName evidence="12">ATP synthase subunit c</fullName>
    </recommendedName>
    <alternativeName>
        <fullName evidence="12">ATP synthase F(0) sector subunit c</fullName>
    </alternativeName>
    <alternativeName>
        <fullName evidence="12">F-type ATPase subunit c</fullName>
        <shortName evidence="12">F-ATPase subunit c</shortName>
    </alternativeName>
    <alternativeName>
        <fullName evidence="12">Lipid-binding protein</fullName>
    </alternativeName>
</protein>
<dbReference type="GO" id="GO:0008289">
    <property type="term" value="F:lipid binding"/>
    <property type="evidence" value="ECO:0007669"/>
    <property type="project" value="UniProtKB-KW"/>
</dbReference>
<dbReference type="CDD" id="cd18121">
    <property type="entry name" value="ATP-synt_Fo_c"/>
    <property type="match status" value="1"/>
</dbReference>
<evidence type="ECO:0000256" key="12">
    <source>
        <dbReference type="HAMAP-Rule" id="MF_01396"/>
    </source>
</evidence>